<proteinExistence type="predicted"/>
<name>A0ABT8X3X7_9FLAO</name>
<reference evidence="1" key="1">
    <citation type="submission" date="2023-07" db="EMBL/GenBank/DDBJ databases">
        <title>Two novel species in the genus Flavivirga.</title>
        <authorList>
            <person name="Kwon K."/>
        </authorList>
    </citation>
    <scope>NUCLEOTIDE SEQUENCE</scope>
    <source>
        <strain evidence="1">KACC 14157</strain>
    </source>
</reference>
<evidence type="ECO:0000313" key="2">
    <source>
        <dbReference type="Proteomes" id="UP001176891"/>
    </source>
</evidence>
<dbReference type="RefSeq" id="WP_303283274.1">
    <property type="nucleotide sequence ID" value="NZ_BAABCZ010000004.1"/>
</dbReference>
<dbReference type="Gene3D" id="2.180.10.10">
    <property type="entry name" value="RHS repeat-associated core"/>
    <property type="match status" value="1"/>
</dbReference>
<sequence length="332" mass="39647">MKIIAPILLMFLYINHNLPSDPIKITNPNHKDFLNLNGHVKSIKTNMYDIEEGKEELYEKEIITFNIKGFKIDESSYNADGSIDYTIKYAYDDHNNLIEKRQYSPEDNDIETEKYLYDKSNNLIEEKNYENEKLDSKIVYEYDTHGNRVKKTNFDSKNRKRSYELYLYDANGNRVGEQHYNSGKLKTKAVYKFDKNNDKVQQLRYNSKNELEFKTFYAYDDAHKLIEVKSYYGVRNNNKFAKKNTFVYNSQGKKSEVLKYNADDVAIERTDFKYNENQDITFINRFGSNGSLLKSNESSYTLDEKNNWTKLTDYLNREKYRVWVRDIEYFDE</sequence>
<gene>
    <name evidence="1" type="ORF">Q4Q39_14530</name>
</gene>
<dbReference type="Proteomes" id="UP001176891">
    <property type="component" value="Unassembled WGS sequence"/>
</dbReference>
<accession>A0ABT8X3X7</accession>
<protein>
    <recommendedName>
        <fullName evidence="3">Sugar-binding protein</fullName>
    </recommendedName>
</protein>
<evidence type="ECO:0000313" key="1">
    <source>
        <dbReference type="EMBL" id="MDO5988625.1"/>
    </source>
</evidence>
<organism evidence="1 2">
    <name type="scientific">Flavivirga amylovorans</name>
    <dbReference type="NCBI Taxonomy" id="870486"/>
    <lineage>
        <taxon>Bacteria</taxon>
        <taxon>Pseudomonadati</taxon>
        <taxon>Bacteroidota</taxon>
        <taxon>Flavobacteriia</taxon>
        <taxon>Flavobacteriales</taxon>
        <taxon>Flavobacteriaceae</taxon>
        <taxon>Flavivirga</taxon>
    </lineage>
</organism>
<comment type="caution">
    <text evidence="1">The sequence shown here is derived from an EMBL/GenBank/DDBJ whole genome shotgun (WGS) entry which is preliminary data.</text>
</comment>
<dbReference type="EMBL" id="JAUOEM010000005">
    <property type="protein sequence ID" value="MDO5988625.1"/>
    <property type="molecule type" value="Genomic_DNA"/>
</dbReference>
<keyword evidence="2" id="KW-1185">Reference proteome</keyword>
<evidence type="ECO:0008006" key="3">
    <source>
        <dbReference type="Google" id="ProtNLM"/>
    </source>
</evidence>